<comment type="caution">
    <text evidence="1">The sequence shown here is derived from an EMBL/GenBank/DDBJ whole genome shotgun (WGS) entry which is preliminary data.</text>
</comment>
<proteinExistence type="predicted"/>
<evidence type="ECO:0000313" key="1">
    <source>
        <dbReference type="EMBL" id="KAA1114330.1"/>
    </source>
</evidence>
<dbReference type="AlphaFoldDB" id="A0A5B0QMF2"/>
<accession>A0A5B0QMF2</accession>
<protein>
    <submittedName>
        <fullName evidence="1">Uncharacterized protein</fullName>
    </submittedName>
</protein>
<name>A0A5B0QMF2_PUCGR</name>
<gene>
    <name evidence="1" type="ORF">PGT21_004703</name>
</gene>
<dbReference type="EMBL" id="VSWC01000014">
    <property type="protein sequence ID" value="KAA1114330.1"/>
    <property type="molecule type" value="Genomic_DNA"/>
</dbReference>
<sequence length="61" mass="6924">MAFLVRFSIRQSLVASYVSGPLRINSSIQPTSFGRVVAWGSTAYGSFLLFDQTFQQFEYYS</sequence>
<reference evidence="1 2" key="1">
    <citation type="submission" date="2019-05" db="EMBL/GenBank/DDBJ databases">
        <title>Emergence of the Ug99 lineage of the wheat stem rust pathogen through somatic hybridization.</title>
        <authorList>
            <person name="Li F."/>
            <person name="Upadhyaya N.M."/>
            <person name="Sperschneider J."/>
            <person name="Matny O."/>
            <person name="Nguyen-Phuc H."/>
            <person name="Mago R."/>
            <person name="Raley C."/>
            <person name="Miller M.E."/>
            <person name="Silverstein K.A.T."/>
            <person name="Henningsen E."/>
            <person name="Hirsch C.D."/>
            <person name="Visser B."/>
            <person name="Pretorius Z.A."/>
            <person name="Steffenson B.J."/>
            <person name="Schwessinger B."/>
            <person name="Dodds P.N."/>
            <person name="Figueroa M."/>
        </authorList>
    </citation>
    <scope>NUCLEOTIDE SEQUENCE [LARGE SCALE GENOMIC DNA]</scope>
    <source>
        <strain evidence="1">21-0</strain>
    </source>
</reference>
<organism evidence="1 2">
    <name type="scientific">Puccinia graminis f. sp. tritici</name>
    <dbReference type="NCBI Taxonomy" id="56615"/>
    <lineage>
        <taxon>Eukaryota</taxon>
        <taxon>Fungi</taxon>
        <taxon>Dikarya</taxon>
        <taxon>Basidiomycota</taxon>
        <taxon>Pucciniomycotina</taxon>
        <taxon>Pucciniomycetes</taxon>
        <taxon>Pucciniales</taxon>
        <taxon>Pucciniaceae</taxon>
        <taxon>Puccinia</taxon>
    </lineage>
</organism>
<keyword evidence="2" id="KW-1185">Reference proteome</keyword>
<evidence type="ECO:0000313" key="2">
    <source>
        <dbReference type="Proteomes" id="UP000324748"/>
    </source>
</evidence>
<dbReference type="Proteomes" id="UP000324748">
    <property type="component" value="Unassembled WGS sequence"/>
</dbReference>